<evidence type="ECO:0000256" key="6">
    <source>
        <dbReference type="ARBA" id="ARBA00022723"/>
    </source>
</evidence>
<dbReference type="PANTHER" id="PTHR43226">
    <property type="entry name" value="XAA-PRO AMINOPEPTIDASE 3"/>
    <property type="match status" value="1"/>
</dbReference>
<reference evidence="15 16" key="1">
    <citation type="journal article" date="2022" name="IScience">
        <title>An ultrasensitive nanofiber-based assay for enzymatic hydrolysis and deep-sea microbial degradation of cellulose.</title>
        <authorList>
            <person name="Tsudome M."/>
            <person name="Tachioka M."/>
            <person name="Miyazaki M."/>
            <person name="Uchimura K."/>
            <person name="Tsuda M."/>
            <person name="Takaki Y."/>
            <person name="Deguchi S."/>
        </authorList>
    </citation>
    <scope>NUCLEOTIDE SEQUENCE [LARGE SCALE GENOMIC DNA]</scope>
    <source>
        <strain evidence="15 16">GE09</strain>
    </source>
</reference>
<name>A0AAN1WJU7_9GAMM</name>
<dbReference type="EMBL" id="AP023086">
    <property type="protein sequence ID" value="BCD98894.1"/>
    <property type="molecule type" value="Genomic_DNA"/>
</dbReference>
<dbReference type="PROSITE" id="PS00491">
    <property type="entry name" value="PROLINE_PEPTIDASE"/>
    <property type="match status" value="1"/>
</dbReference>
<dbReference type="GO" id="GO:0070006">
    <property type="term" value="F:metalloaminopeptidase activity"/>
    <property type="evidence" value="ECO:0007669"/>
    <property type="project" value="InterPro"/>
</dbReference>
<dbReference type="GO" id="GO:0005829">
    <property type="term" value="C:cytosol"/>
    <property type="evidence" value="ECO:0007669"/>
    <property type="project" value="TreeGrafter"/>
</dbReference>
<evidence type="ECO:0000256" key="3">
    <source>
        <dbReference type="ARBA" id="ARBA00008766"/>
    </source>
</evidence>
<evidence type="ECO:0000256" key="10">
    <source>
        <dbReference type="ARBA" id="ARBA00069363"/>
    </source>
</evidence>
<feature type="domain" description="Aminopeptidase P N-terminal" evidence="14">
    <location>
        <begin position="3"/>
        <end position="137"/>
    </location>
</feature>
<evidence type="ECO:0000313" key="16">
    <source>
        <dbReference type="Proteomes" id="UP001320119"/>
    </source>
</evidence>
<sequence length="436" mass="47920">MSSTVQAYEARRQKLMAMMAPNSVAILPAAQVKMRSRDTDYHFRQDSDFYYLSGFAEPQALLVLAPGRAEGEFIICCRKRNKEKEIWEGAMEGPEGAVANYGADQAFPIDDINDLLPSLLADIDRVYYPVAATHDFDGEVMAWLNTVRSKARSGVQAPSNFSDVSPLIHQLRLIKSEHEIALMRASCELAAQAHVRAMKFCCAGVFEYQLEAEILHTFAMSGARSAAYNTIVGGGNNACVLHYIDNSDALKAGDLVLIDAGCELDFYAADITRTFPVNGVFSAEQAALYALVLKAQYAAIDAVSPGRRWNEPHDASVKVITEGLIGLGLLEGELDALIESGAYKRFYMHRVGHWLGMDVHDVGAYKVDGQWRELERGMAMTVEPGLYIPSDDESVDARWRGIGIRIEDDVVVTDHGCEVLTSGVPKEIAEIEALMA</sequence>
<keyword evidence="7 15" id="KW-0378">Hydrolase</keyword>
<keyword evidence="8" id="KW-0482">Metalloprotease</keyword>
<dbReference type="Pfam" id="PF00557">
    <property type="entry name" value="Peptidase_M24"/>
    <property type="match status" value="1"/>
</dbReference>
<evidence type="ECO:0000313" key="15">
    <source>
        <dbReference type="EMBL" id="BCD98894.1"/>
    </source>
</evidence>
<keyword evidence="9" id="KW-0464">Manganese</keyword>
<dbReference type="SUPFAM" id="SSF53092">
    <property type="entry name" value="Creatinase/prolidase N-terminal domain"/>
    <property type="match status" value="1"/>
</dbReference>
<dbReference type="SUPFAM" id="SSF55920">
    <property type="entry name" value="Creatinase/aminopeptidase"/>
    <property type="match status" value="1"/>
</dbReference>
<dbReference type="InterPro" id="IPR007865">
    <property type="entry name" value="Aminopep_P_N"/>
</dbReference>
<dbReference type="RefSeq" id="WP_236983579.1">
    <property type="nucleotide sequence ID" value="NZ_AP023086.1"/>
</dbReference>
<dbReference type="CDD" id="cd01087">
    <property type="entry name" value="Prolidase"/>
    <property type="match status" value="1"/>
</dbReference>
<dbReference type="FunFam" id="3.90.230.10:FF:000002">
    <property type="entry name" value="Xaa-Pro aminopeptidase 3"/>
    <property type="match status" value="1"/>
</dbReference>
<evidence type="ECO:0000256" key="7">
    <source>
        <dbReference type="ARBA" id="ARBA00022801"/>
    </source>
</evidence>
<evidence type="ECO:0000256" key="1">
    <source>
        <dbReference type="ARBA" id="ARBA00001424"/>
    </source>
</evidence>
<evidence type="ECO:0000256" key="4">
    <source>
        <dbReference type="ARBA" id="ARBA00012574"/>
    </source>
</evidence>
<dbReference type="Gene3D" id="3.90.230.10">
    <property type="entry name" value="Creatinase/methionine aminopeptidase superfamily"/>
    <property type="match status" value="1"/>
</dbReference>
<dbReference type="Pfam" id="PF05195">
    <property type="entry name" value="AMP_N"/>
    <property type="match status" value="1"/>
</dbReference>
<comment type="catalytic activity">
    <reaction evidence="1">
        <text>Release of any N-terminal amino acid, including proline, that is linked to proline, even from a dipeptide or tripeptide.</text>
        <dbReference type="EC" id="3.4.11.9"/>
    </reaction>
</comment>
<dbReference type="InterPro" id="IPR001131">
    <property type="entry name" value="Peptidase_M24B_aminopep-P_CS"/>
</dbReference>
<gene>
    <name evidence="15" type="ORF">MARGE09_P3095</name>
</gene>
<evidence type="ECO:0000259" key="14">
    <source>
        <dbReference type="SMART" id="SM01011"/>
    </source>
</evidence>
<keyword evidence="6 13" id="KW-0479">Metal-binding</keyword>
<evidence type="ECO:0000256" key="5">
    <source>
        <dbReference type="ARBA" id="ARBA00022670"/>
    </source>
</evidence>
<proteinExistence type="inferred from homology"/>
<dbReference type="PANTHER" id="PTHR43226:SF4">
    <property type="entry name" value="XAA-PRO AMINOPEPTIDASE 3"/>
    <property type="match status" value="1"/>
</dbReference>
<dbReference type="InterPro" id="IPR036005">
    <property type="entry name" value="Creatinase/aminopeptidase-like"/>
</dbReference>
<dbReference type="InterPro" id="IPR052433">
    <property type="entry name" value="X-Pro_dipept-like"/>
</dbReference>
<dbReference type="InterPro" id="IPR029149">
    <property type="entry name" value="Creatin/AminoP/Spt16_N"/>
</dbReference>
<comment type="cofactor">
    <cofactor evidence="2">
        <name>Mn(2+)</name>
        <dbReference type="ChEBI" id="CHEBI:29035"/>
    </cofactor>
</comment>
<dbReference type="Gene3D" id="3.40.350.10">
    <property type="entry name" value="Creatinase/prolidase N-terminal domain"/>
    <property type="match status" value="1"/>
</dbReference>
<dbReference type="InterPro" id="IPR000994">
    <property type="entry name" value="Pept_M24"/>
</dbReference>
<dbReference type="GO" id="GO:0030145">
    <property type="term" value="F:manganese ion binding"/>
    <property type="evidence" value="ECO:0007669"/>
    <property type="project" value="InterPro"/>
</dbReference>
<keyword evidence="15" id="KW-0031">Aminopeptidase</keyword>
<dbReference type="EC" id="3.4.11.9" evidence="4"/>
<dbReference type="NCBIfam" id="NF008131">
    <property type="entry name" value="PRK10879.1"/>
    <property type="match status" value="1"/>
</dbReference>
<protein>
    <recommendedName>
        <fullName evidence="10">Xaa-Pro aminopeptidase</fullName>
        <ecNumber evidence="4">3.4.11.9</ecNumber>
    </recommendedName>
    <alternativeName>
        <fullName evidence="11">Aminopeptidase P II</fullName>
    </alternativeName>
    <alternativeName>
        <fullName evidence="12">X-Pro aminopeptidase</fullName>
    </alternativeName>
</protein>
<evidence type="ECO:0000256" key="11">
    <source>
        <dbReference type="ARBA" id="ARBA00075356"/>
    </source>
</evidence>
<evidence type="ECO:0000256" key="2">
    <source>
        <dbReference type="ARBA" id="ARBA00001936"/>
    </source>
</evidence>
<dbReference type="SMART" id="SM01011">
    <property type="entry name" value="AMP_N"/>
    <property type="match status" value="1"/>
</dbReference>
<dbReference type="KEGG" id="marq:MARGE09_P3095"/>
<evidence type="ECO:0000256" key="8">
    <source>
        <dbReference type="ARBA" id="ARBA00023049"/>
    </source>
</evidence>
<evidence type="ECO:0000256" key="12">
    <source>
        <dbReference type="ARBA" id="ARBA00081411"/>
    </source>
</evidence>
<keyword evidence="16" id="KW-1185">Reference proteome</keyword>
<keyword evidence="5" id="KW-0645">Protease</keyword>
<evidence type="ECO:0000256" key="13">
    <source>
        <dbReference type="RuleBase" id="RU000590"/>
    </source>
</evidence>
<dbReference type="GO" id="GO:0006508">
    <property type="term" value="P:proteolysis"/>
    <property type="evidence" value="ECO:0007669"/>
    <property type="project" value="UniProtKB-KW"/>
</dbReference>
<organism evidence="15 16">
    <name type="scientific">Marinagarivorans cellulosilyticus</name>
    <dbReference type="NCBI Taxonomy" id="2721545"/>
    <lineage>
        <taxon>Bacteria</taxon>
        <taxon>Pseudomonadati</taxon>
        <taxon>Pseudomonadota</taxon>
        <taxon>Gammaproteobacteria</taxon>
        <taxon>Cellvibrionales</taxon>
        <taxon>Cellvibrionaceae</taxon>
        <taxon>Marinagarivorans</taxon>
    </lineage>
</organism>
<accession>A0AAN1WJU7</accession>
<evidence type="ECO:0000256" key="9">
    <source>
        <dbReference type="ARBA" id="ARBA00023211"/>
    </source>
</evidence>
<comment type="similarity">
    <text evidence="3 13">Belongs to the peptidase M24B family.</text>
</comment>
<dbReference type="AlphaFoldDB" id="A0AAN1WJU7"/>
<dbReference type="Proteomes" id="UP001320119">
    <property type="component" value="Chromosome"/>
</dbReference>